<keyword evidence="5 9" id="KW-0812">Transmembrane</keyword>
<evidence type="ECO:0000259" key="10">
    <source>
        <dbReference type="PROSITE" id="PS50850"/>
    </source>
</evidence>
<feature type="transmembrane region" description="Helical" evidence="9">
    <location>
        <begin position="282"/>
        <end position="303"/>
    </location>
</feature>
<dbReference type="InterPro" id="IPR005828">
    <property type="entry name" value="MFS_sugar_transport-like"/>
</dbReference>
<feature type="transmembrane region" description="Helical" evidence="9">
    <location>
        <begin position="427"/>
        <end position="451"/>
    </location>
</feature>
<dbReference type="Gene3D" id="1.20.1250.20">
    <property type="entry name" value="MFS general substrate transporter like domains"/>
    <property type="match status" value="1"/>
</dbReference>
<keyword evidence="2" id="KW-0813">Transport</keyword>
<feature type="transmembrane region" description="Helical" evidence="9">
    <location>
        <begin position="337"/>
        <end position="360"/>
    </location>
</feature>
<evidence type="ECO:0000256" key="1">
    <source>
        <dbReference type="ARBA" id="ARBA00004429"/>
    </source>
</evidence>
<dbReference type="InterPro" id="IPR036259">
    <property type="entry name" value="MFS_trans_sf"/>
</dbReference>
<evidence type="ECO:0000256" key="7">
    <source>
        <dbReference type="ARBA" id="ARBA00023136"/>
    </source>
</evidence>
<evidence type="ECO:0000313" key="11">
    <source>
        <dbReference type="EMBL" id="RMQ68977.1"/>
    </source>
</evidence>
<feature type="transmembrane region" description="Helical" evidence="9">
    <location>
        <begin position="152"/>
        <end position="171"/>
    </location>
</feature>
<feature type="transmembrane region" description="Helical" evidence="9">
    <location>
        <begin position="495"/>
        <end position="513"/>
    </location>
</feature>
<dbReference type="STRING" id="33069.AO065_23905"/>
<protein>
    <submittedName>
        <fullName evidence="11">Citrate-proton symport</fullName>
    </submittedName>
</protein>
<gene>
    <name evidence="11" type="ORF">ALP98_101213</name>
</gene>
<keyword evidence="7 9" id="KW-0472">Membrane</keyword>
<feature type="transmembrane region" description="Helical" evidence="9">
    <location>
        <begin position="372"/>
        <end position="393"/>
    </location>
</feature>
<reference evidence="11 12" key="1">
    <citation type="submission" date="2018-08" db="EMBL/GenBank/DDBJ databases">
        <title>Recombination of ecologically and evolutionarily significant loci maintains genetic cohesion in the Pseudomonas syringae species complex.</title>
        <authorList>
            <person name="Dillon M."/>
            <person name="Thakur S."/>
            <person name="Almeida R.N.D."/>
            <person name="Weir B.S."/>
            <person name="Guttman D.S."/>
        </authorList>
    </citation>
    <scope>NUCLEOTIDE SEQUENCE [LARGE SCALE GENOMIC DNA]</scope>
    <source>
        <strain evidence="11 12">ICMP 11296</strain>
    </source>
</reference>
<keyword evidence="6 9" id="KW-1133">Transmembrane helix</keyword>
<dbReference type="PANTHER" id="PTHR43045:SF2">
    <property type="entry name" value="INNER MEMBRANE METABOLITE TRANSPORT PROTEIN YHJE"/>
    <property type="match status" value="1"/>
</dbReference>
<dbReference type="NCBIfam" id="TIGR00883">
    <property type="entry name" value="2A0106"/>
    <property type="match status" value="1"/>
</dbReference>
<dbReference type="GO" id="GO:0005886">
    <property type="term" value="C:plasma membrane"/>
    <property type="evidence" value="ECO:0007669"/>
    <property type="project" value="UniProtKB-SubCell"/>
</dbReference>
<feature type="region of interest" description="Disordered" evidence="8">
    <location>
        <begin position="1"/>
        <end position="28"/>
    </location>
</feature>
<feature type="transmembrane region" description="Helical" evidence="9">
    <location>
        <begin position="124"/>
        <end position="140"/>
    </location>
</feature>
<feature type="domain" description="Major facilitator superfamily (MFS) profile" evidence="10">
    <location>
        <begin position="109"/>
        <end position="518"/>
    </location>
</feature>
<dbReference type="InterPro" id="IPR004736">
    <property type="entry name" value="MHS_symport"/>
</dbReference>
<dbReference type="SUPFAM" id="SSF103473">
    <property type="entry name" value="MFS general substrate transporter"/>
    <property type="match status" value="1"/>
</dbReference>
<dbReference type="AlphaFoldDB" id="A0A3M4NSN3"/>
<name>A0A3M4NSN3_PSEVI</name>
<evidence type="ECO:0000256" key="5">
    <source>
        <dbReference type="ARBA" id="ARBA00022692"/>
    </source>
</evidence>
<feature type="transmembrane region" description="Helical" evidence="9">
    <location>
        <begin position="463"/>
        <end position="483"/>
    </location>
</feature>
<comment type="caution">
    <text evidence="11">The sequence shown here is derived from an EMBL/GenBank/DDBJ whole genome shotgun (WGS) entry which is preliminary data.</text>
</comment>
<dbReference type="FunFam" id="1.20.1250.20:FF:000001">
    <property type="entry name" value="Dicarboxylate MFS transporter"/>
    <property type="match status" value="1"/>
</dbReference>
<dbReference type="EMBL" id="RBRK01000174">
    <property type="protein sequence ID" value="RMQ68977.1"/>
    <property type="molecule type" value="Genomic_DNA"/>
</dbReference>
<comment type="subcellular location">
    <subcellularLocation>
        <location evidence="1">Cell inner membrane</location>
        <topology evidence="1">Multi-pass membrane protein</topology>
    </subcellularLocation>
</comment>
<accession>A0A3M4NSN3</accession>
<dbReference type="PROSITE" id="PS50850">
    <property type="entry name" value="MFS"/>
    <property type="match status" value="1"/>
</dbReference>
<evidence type="ECO:0000256" key="3">
    <source>
        <dbReference type="ARBA" id="ARBA00022475"/>
    </source>
</evidence>
<feature type="transmembrane region" description="Helical" evidence="9">
    <location>
        <begin position="402"/>
        <end position="421"/>
    </location>
</feature>
<dbReference type="Pfam" id="PF07690">
    <property type="entry name" value="MFS_1"/>
    <property type="match status" value="1"/>
</dbReference>
<dbReference type="InterPro" id="IPR020846">
    <property type="entry name" value="MFS_dom"/>
</dbReference>
<keyword evidence="4" id="KW-0997">Cell inner membrane</keyword>
<dbReference type="InterPro" id="IPR011701">
    <property type="entry name" value="MFS"/>
</dbReference>
<evidence type="ECO:0000256" key="8">
    <source>
        <dbReference type="SAM" id="MobiDB-lite"/>
    </source>
</evidence>
<evidence type="ECO:0000256" key="2">
    <source>
        <dbReference type="ARBA" id="ARBA00022448"/>
    </source>
</evidence>
<sequence length="521" mass="55798">MPENRALPAGNSRDRRQSRQARGHVAEHPRSHLQIDFCLQIDPGDTLASRPIRVTLLDALPTITIMNACRSTVLAARRVDSQGICMISTPLSREDNAAPVKPVNSATRIATASFIGTAIEFYDFYVYATAAALVIGPVFFPQTSGTAQMLSSFLTFGIAFLARPLGSALFGHFGDRIGRKSTLVASLLLMGICTTLIGILPGYATIGAWAPILLCVLRFGQGLGLGGEWGGAALLATENAPKGKRAWFGMFPQLGPSIGFLAANGLFLALAMTLTDEQFRSWGWRIPFLLSAVLVMVGLYVRLKLEETPVFAKAMAHHQRVSLPIVETFSQHWRPMLLGAASMVVCYALFYISTVFSLSYGVATLGYTRETFLGLLCFAVLFMAAATPLAALASDRFGRKPVLIVGGVLAILSGFTMEPLLTHGSTWAVALFLCIELFLMGITFAPMGALLPELFPTQVRYTGASAAYNLGGIVGASVAPFFAQKLVAMGGLSWVGGYVSAAALISVLAVLSLKETRDREL</sequence>
<evidence type="ECO:0000256" key="9">
    <source>
        <dbReference type="SAM" id="Phobius"/>
    </source>
</evidence>
<dbReference type="PROSITE" id="PS00216">
    <property type="entry name" value="SUGAR_TRANSPORT_1"/>
    <property type="match status" value="1"/>
</dbReference>
<dbReference type="GO" id="GO:0022857">
    <property type="term" value="F:transmembrane transporter activity"/>
    <property type="evidence" value="ECO:0007669"/>
    <property type="project" value="InterPro"/>
</dbReference>
<keyword evidence="3" id="KW-1003">Cell membrane</keyword>
<dbReference type="CDD" id="cd17369">
    <property type="entry name" value="MFS_ShiA_like"/>
    <property type="match status" value="1"/>
</dbReference>
<dbReference type="InterPro" id="IPR005829">
    <property type="entry name" value="Sugar_transporter_CS"/>
</dbReference>
<proteinExistence type="predicted"/>
<organism evidence="11 12">
    <name type="scientific">Pseudomonas viridiflava</name>
    <name type="common">Phytomonas viridiflava</name>
    <dbReference type="NCBI Taxonomy" id="33069"/>
    <lineage>
        <taxon>Bacteria</taxon>
        <taxon>Pseudomonadati</taxon>
        <taxon>Pseudomonadota</taxon>
        <taxon>Gammaproteobacteria</taxon>
        <taxon>Pseudomonadales</taxon>
        <taxon>Pseudomonadaceae</taxon>
        <taxon>Pseudomonas</taxon>
    </lineage>
</organism>
<feature type="transmembrane region" description="Helical" evidence="9">
    <location>
        <begin position="183"/>
        <end position="203"/>
    </location>
</feature>
<feature type="transmembrane region" description="Helical" evidence="9">
    <location>
        <begin position="247"/>
        <end position="270"/>
    </location>
</feature>
<evidence type="ECO:0000313" key="12">
    <source>
        <dbReference type="Proteomes" id="UP000271866"/>
    </source>
</evidence>
<evidence type="ECO:0000256" key="6">
    <source>
        <dbReference type="ARBA" id="ARBA00022989"/>
    </source>
</evidence>
<dbReference type="PANTHER" id="PTHR43045">
    <property type="entry name" value="SHIKIMATE TRANSPORTER"/>
    <property type="match status" value="1"/>
</dbReference>
<dbReference type="Proteomes" id="UP000271866">
    <property type="component" value="Unassembled WGS sequence"/>
</dbReference>
<dbReference type="Pfam" id="PF00083">
    <property type="entry name" value="Sugar_tr"/>
    <property type="match status" value="1"/>
</dbReference>
<evidence type="ECO:0000256" key="4">
    <source>
        <dbReference type="ARBA" id="ARBA00022519"/>
    </source>
</evidence>